<feature type="domain" description="Putative exodeoxyribonuclease 8 PDDEXK-like" evidence="1">
    <location>
        <begin position="23"/>
        <end position="257"/>
    </location>
</feature>
<dbReference type="Pfam" id="PF12684">
    <property type="entry name" value="DUF3799"/>
    <property type="match status" value="1"/>
</dbReference>
<protein>
    <recommendedName>
        <fullName evidence="1">Putative exodeoxyribonuclease 8 PDDEXK-like domain-containing protein</fullName>
    </recommendedName>
</protein>
<organism evidence="2">
    <name type="scientific">marine sediment metagenome</name>
    <dbReference type="NCBI Taxonomy" id="412755"/>
    <lineage>
        <taxon>unclassified sequences</taxon>
        <taxon>metagenomes</taxon>
        <taxon>ecological metagenomes</taxon>
    </lineage>
</organism>
<sequence>MTPKPGLHFNVPFFEYLTWDALSNSGLKHFAESPAQYRHWLLIRDDFVPTDPMIVGSAVDILIFDGLEAFHSKFFKLPAHVQRRAGTMKFNIELLRNGDKIPLPAEMWARVFAIADAVQSDPEVAPILERGRFQVSWVWREPRTKVLLKGRLDVWDPPWIGDLKVTADITPRGWKRQIRRLRHDWQGALYCEAMTALSGELHNQWSWLTVRDKPVHGLEIYDLEQKDLIDSWVEIYEHLQTYEVCNDNNHWPASSGLRQSISVRSNF</sequence>
<evidence type="ECO:0000259" key="1">
    <source>
        <dbReference type="Pfam" id="PF12684"/>
    </source>
</evidence>
<name>A0A0F9U718_9ZZZZ</name>
<evidence type="ECO:0000313" key="2">
    <source>
        <dbReference type="EMBL" id="KKN87394.1"/>
    </source>
</evidence>
<accession>A0A0F9U718</accession>
<dbReference type="Gene3D" id="3.90.320.10">
    <property type="match status" value="1"/>
</dbReference>
<dbReference type="InterPro" id="IPR024432">
    <property type="entry name" value="Put_RecE_PDDEXK-like_dom"/>
</dbReference>
<dbReference type="EMBL" id="LAZR01000138">
    <property type="protein sequence ID" value="KKN87394.1"/>
    <property type="molecule type" value="Genomic_DNA"/>
</dbReference>
<dbReference type="InterPro" id="IPR011604">
    <property type="entry name" value="PDDEXK-like_dom_sf"/>
</dbReference>
<gene>
    <name evidence="2" type="ORF">LCGC14_0258490</name>
</gene>
<dbReference type="AlphaFoldDB" id="A0A0F9U718"/>
<comment type="caution">
    <text evidence="2">The sequence shown here is derived from an EMBL/GenBank/DDBJ whole genome shotgun (WGS) entry which is preliminary data.</text>
</comment>
<reference evidence="2" key="1">
    <citation type="journal article" date="2015" name="Nature">
        <title>Complex archaea that bridge the gap between prokaryotes and eukaryotes.</title>
        <authorList>
            <person name="Spang A."/>
            <person name="Saw J.H."/>
            <person name="Jorgensen S.L."/>
            <person name="Zaremba-Niedzwiedzka K."/>
            <person name="Martijn J."/>
            <person name="Lind A.E."/>
            <person name="van Eijk R."/>
            <person name="Schleper C."/>
            <person name="Guy L."/>
            <person name="Ettema T.J."/>
        </authorList>
    </citation>
    <scope>NUCLEOTIDE SEQUENCE</scope>
</reference>
<proteinExistence type="predicted"/>